<dbReference type="InterPro" id="IPR016162">
    <property type="entry name" value="Ald_DH_N"/>
</dbReference>
<keyword evidence="9" id="KW-1185">Reference proteome</keyword>
<dbReference type="Gene3D" id="3.40.309.10">
    <property type="entry name" value="Aldehyde Dehydrogenase, Chain A, domain 2"/>
    <property type="match status" value="1"/>
</dbReference>
<comment type="caution">
    <text evidence="8">The sequence shown here is derived from an EMBL/GenBank/DDBJ whole genome shotgun (WGS) entry which is preliminary data.</text>
</comment>
<keyword evidence="2 5" id="KW-0560">Oxidoreductase</keyword>
<dbReference type="SUPFAM" id="SSF53720">
    <property type="entry name" value="ALDH-like"/>
    <property type="match status" value="1"/>
</dbReference>
<evidence type="ECO:0000256" key="3">
    <source>
        <dbReference type="ARBA" id="ARBA00023027"/>
    </source>
</evidence>
<name>A0A6A1WVA2_9ROSI</name>
<evidence type="ECO:0000313" key="9">
    <source>
        <dbReference type="Proteomes" id="UP000516437"/>
    </source>
</evidence>
<dbReference type="Gene3D" id="3.40.605.10">
    <property type="entry name" value="Aldehyde Dehydrogenase, Chain A, domain 1"/>
    <property type="match status" value="2"/>
</dbReference>
<dbReference type="EMBL" id="RXIC02000019">
    <property type="protein sequence ID" value="KAB1227668.1"/>
    <property type="molecule type" value="Genomic_DNA"/>
</dbReference>
<dbReference type="InterPro" id="IPR016161">
    <property type="entry name" value="Ald_DH/histidinol_DH"/>
</dbReference>
<evidence type="ECO:0000256" key="4">
    <source>
        <dbReference type="ARBA" id="ARBA00049194"/>
    </source>
</evidence>
<evidence type="ECO:0000313" key="8">
    <source>
        <dbReference type="EMBL" id="KAB1227668.1"/>
    </source>
</evidence>
<reference evidence="8 9" key="1">
    <citation type="journal article" date="2019" name="Plant Biotechnol. J.">
        <title>The red bayberry genome and genetic basis of sex determination.</title>
        <authorList>
            <person name="Jia H.M."/>
            <person name="Jia H.J."/>
            <person name="Cai Q.L."/>
            <person name="Wang Y."/>
            <person name="Zhao H.B."/>
            <person name="Yang W.F."/>
            <person name="Wang G.Y."/>
            <person name="Li Y.H."/>
            <person name="Zhan D.L."/>
            <person name="Shen Y.T."/>
            <person name="Niu Q.F."/>
            <person name="Chang L."/>
            <person name="Qiu J."/>
            <person name="Zhao L."/>
            <person name="Xie H.B."/>
            <person name="Fu W.Y."/>
            <person name="Jin J."/>
            <person name="Li X.W."/>
            <person name="Jiao Y."/>
            <person name="Zhou C.C."/>
            <person name="Tu T."/>
            <person name="Chai C.Y."/>
            <person name="Gao J.L."/>
            <person name="Fan L.J."/>
            <person name="van de Weg E."/>
            <person name="Wang J.Y."/>
            <person name="Gao Z.S."/>
        </authorList>
    </citation>
    <scope>NUCLEOTIDE SEQUENCE [LARGE SCALE GENOMIC DNA]</scope>
    <source>
        <tissue evidence="8">Leaves</tissue>
    </source>
</reference>
<dbReference type="PANTHER" id="PTHR43570:SF30">
    <property type="entry name" value="ALDEHYDE DEHYDROGENASE"/>
    <property type="match status" value="1"/>
</dbReference>
<dbReference type="GO" id="GO:0009737">
    <property type="term" value="P:response to abscisic acid"/>
    <property type="evidence" value="ECO:0007669"/>
    <property type="project" value="UniProtKB-ARBA"/>
</dbReference>
<organism evidence="8 9">
    <name type="scientific">Morella rubra</name>
    <name type="common">Chinese bayberry</name>
    <dbReference type="NCBI Taxonomy" id="262757"/>
    <lineage>
        <taxon>Eukaryota</taxon>
        <taxon>Viridiplantae</taxon>
        <taxon>Streptophyta</taxon>
        <taxon>Embryophyta</taxon>
        <taxon>Tracheophyta</taxon>
        <taxon>Spermatophyta</taxon>
        <taxon>Magnoliopsida</taxon>
        <taxon>eudicotyledons</taxon>
        <taxon>Gunneridae</taxon>
        <taxon>Pentapetalae</taxon>
        <taxon>rosids</taxon>
        <taxon>fabids</taxon>
        <taxon>Fagales</taxon>
        <taxon>Myricaceae</taxon>
        <taxon>Morella</taxon>
    </lineage>
</organism>
<dbReference type="InterPro" id="IPR015590">
    <property type="entry name" value="Aldehyde_DH_dom"/>
</dbReference>
<dbReference type="FunFam" id="3.40.309.10:FF:000003">
    <property type="entry name" value="Aldehyde dehydrogenase"/>
    <property type="match status" value="1"/>
</dbReference>
<protein>
    <recommendedName>
        <fullName evidence="5">Aldehyde dehydrogenase</fullName>
    </recommendedName>
</protein>
<dbReference type="InterPro" id="IPR012394">
    <property type="entry name" value="Aldehyde_DH_NAD(P)"/>
</dbReference>
<feature type="domain" description="Aldehyde dehydrogenase" evidence="7">
    <location>
        <begin position="9"/>
        <end position="223"/>
    </location>
</feature>
<evidence type="ECO:0000256" key="5">
    <source>
        <dbReference type="PIRNR" id="PIRNR036492"/>
    </source>
</evidence>
<proteinExistence type="inferred from homology"/>
<accession>A0A6A1WVA2</accession>
<evidence type="ECO:0000259" key="7">
    <source>
        <dbReference type="Pfam" id="PF00171"/>
    </source>
</evidence>
<dbReference type="PANTHER" id="PTHR43570">
    <property type="entry name" value="ALDEHYDE DEHYDROGENASE"/>
    <property type="match status" value="1"/>
</dbReference>
<dbReference type="GO" id="GO:0006081">
    <property type="term" value="P:aldehyde metabolic process"/>
    <property type="evidence" value="ECO:0007669"/>
    <property type="project" value="InterPro"/>
</dbReference>
<comment type="catalytic activity">
    <reaction evidence="4">
        <text>an aldehyde + NAD(+) + H2O = a carboxylate + NADH + 2 H(+)</text>
        <dbReference type="Rhea" id="RHEA:16185"/>
        <dbReference type="ChEBI" id="CHEBI:15377"/>
        <dbReference type="ChEBI" id="CHEBI:15378"/>
        <dbReference type="ChEBI" id="CHEBI:17478"/>
        <dbReference type="ChEBI" id="CHEBI:29067"/>
        <dbReference type="ChEBI" id="CHEBI:57540"/>
        <dbReference type="ChEBI" id="CHEBI:57945"/>
        <dbReference type="EC" id="1.2.1.3"/>
    </reaction>
</comment>
<dbReference type="InterPro" id="IPR016163">
    <property type="entry name" value="Ald_DH_C"/>
</dbReference>
<comment type="similarity">
    <text evidence="1 5">Belongs to the aldehyde dehydrogenase family.</text>
</comment>
<evidence type="ECO:0000256" key="1">
    <source>
        <dbReference type="ARBA" id="ARBA00009986"/>
    </source>
</evidence>
<dbReference type="GO" id="GO:0004029">
    <property type="term" value="F:aldehyde dehydrogenase (NAD+) activity"/>
    <property type="evidence" value="ECO:0007669"/>
    <property type="project" value="UniProtKB-EC"/>
</dbReference>
<feature type="active site" evidence="6">
    <location>
        <position position="275"/>
    </location>
</feature>
<feature type="active site" evidence="6">
    <location>
        <position position="213"/>
    </location>
</feature>
<dbReference type="Pfam" id="PF00171">
    <property type="entry name" value="Aldedh"/>
    <property type="match status" value="2"/>
</dbReference>
<gene>
    <name evidence="8" type="ORF">CJ030_MR1G023282</name>
</gene>
<dbReference type="AlphaFoldDB" id="A0A6A1WVA2"/>
<dbReference type="GO" id="GO:0009414">
    <property type="term" value="P:response to water deprivation"/>
    <property type="evidence" value="ECO:0007669"/>
    <property type="project" value="UniProtKB-ARBA"/>
</dbReference>
<dbReference type="OrthoDB" id="440325at2759"/>
<evidence type="ECO:0000256" key="6">
    <source>
        <dbReference type="PIRSR" id="PIRSR036492-1"/>
    </source>
</evidence>
<feature type="domain" description="Aldehyde dehydrogenase" evidence="7">
    <location>
        <begin position="250"/>
        <end position="461"/>
    </location>
</feature>
<dbReference type="Proteomes" id="UP000516437">
    <property type="component" value="Chromosome 1"/>
</dbReference>
<keyword evidence="3" id="KW-0520">NAD</keyword>
<sequence>MGSFGNMERDLENMRECFRQGRTKEATWRKSQLKGLLTLMKEKEQDIFKALQEDLGKHYIEAFRDEIGTVTKSLNTALESLKGWMSGRKAKLPKIALLSTAEIVPEPLGLVLIFSSWNFPFGLSLEPLIGAIAAGNAVVLKPSELSPACASVLANNLPRYLDRKAVKVFQGGQAVGEELLQHKWDKIFFTGSARVGRLIMSAAAKHLTPVTLELGGKCPVVVDSLPSSWEAKANFNLNNDVMVICLFDFFPTANQKVAVKRVLVGKFGACAGQACIAVDYVLAEKNFAPTLVELMKVTIKEMFGENPKETSSISRIINKGHFLRLKNLLKDPKVEASIVHGGSLDEDNLFIEPTILVDPPLEAAIMTEEIFGPLLPIITLEKIEDSVQFINSRSKALAIYCFTKNKSFERRMVSDTSSGSILFNDVIIQYIADTLPFGGVGESGTGRYHGKFSFDTFSHERAIGRRSLLTDFWFRFPPWNIHKLLLLESAYNLDYLDCF</sequence>
<dbReference type="GO" id="GO:0005737">
    <property type="term" value="C:cytoplasm"/>
    <property type="evidence" value="ECO:0007669"/>
    <property type="project" value="TreeGrafter"/>
</dbReference>
<dbReference type="PIRSF" id="PIRSF036492">
    <property type="entry name" value="ALDH"/>
    <property type="match status" value="1"/>
</dbReference>
<dbReference type="FunFam" id="3.40.605.10:FF:000004">
    <property type="entry name" value="Aldehyde dehydrogenase"/>
    <property type="match status" value="1"/>
</dbReference>
<evidence type="ECO:0000256" key="2">
    <source>
        <dbReference type="ARBA" id="ARBA00023002"/>
    </source>
</evidence>